<sequence length="283" mass="30932">MRRRKEIRAAHPGVYVDHTGPLTYEQREWVAVLAAWPAALSGESAIPGRRPAVIEVAIQHGRKLDVPDGVRIRRTSGLTERVRRNSRPPRIRLEEALIDLMSAQVATGDVAAAFAELTRACFRRPGLPEAVLRALAQRSRVAGRPIIEGLVTDLRDGACSVLERGYLHRVERAHGLPRGSRQVVSEATGRRTVIDVRYDELGVIVELQGRAVHDTAEAYDADAERDLAEAAAGAAETLRITYGQVFRTPCRTATRIAQVLRRHGWTGAPRSCPDCPPAASAAA</sequence>
<protein>
    <recommendedName>
        <fullName evidence="3">DUF559 domain-containing protein</fullName>
    </recommendedName>
</protein>
<dbReference type="OrthoDB" id="5146042at2"/>
<name>A0A5C4VTJ3_9ACTN</name>
<evidence type="ECO:0000313" key="1">
    <source>
        <dbReference type="EMBL" id="TNM38716.1"/>
    </source>
</evidence>
<reference evidence="1 2" key="1">
    <citation type="journal article" date="2016" name="Int. J. Syst. Evol. Microbiol.">
        <title>Nocardioides albidus sp. nov., an actinobacterium isolated from garden soil.</title>
        <authorList>
            <person name="Singh H."/>
            <person name="Du J."/>
            <person name="Trinh H."/>
            <person name="Won K."/>
            <person name="Yang J.E."/>
            <person name="Yin C."/>
            <person name="Kook M."/>
            <person name="Yi T.H."/>
        </authorList>
    </citation>
    <scope>NUCLEOTIDE SEQUENCE [LARGE SCALE GENOMIC DNA]</scope>
    <source>
        <strain evidence="1 2">CCTCC AB 2015297</strain>
    </source>
</reference>
<dbReference type="AlphaFoldDB" id="A0A5C4VTJ3"/>
<evidence type="ECO:0008006" key="3">
    <source>
        <dbReference type="Google" id="ProtNLM"/>
    </source>
</evidence>
<evidence type="ECO:0000313" key="2">
    <source>
        <dbReference type="Proteomes" id="UP000313231"/>
    </source>
</evidence>
<dbReference type="Proteomes" id="UP000313231">
    <property type="component" value="Unassembled WGS sequence"/>
</dbReference>
<keyword evidence="2" id="KW-1185">Reference proteome</keyword>
<comment type="caution">
    <text evidence="1">The sequence shown here is derived from an EMBL/GenBank/DDBJ whole genome shotgun (WGS) entry which is preliminary data.</text>
</comment>
<dbReference type="EMBL" id="VDMP01000025">
    <property type="protein sequence ID" value="TNM38716.1"/>
    <property type="molecule type" value="Genomic_DNA"/>
</dbReference>
<accession>A0A5C4VTJ3</accession>
<organism evidence="1 2">
    <name type="scientific">Nocardioides albidus</name>
    <dbReference type="NCBI Taxonomy" id="1517589"/>
    <lineage>
        <taxon>Bacteria</taxon>
        <taxon>Bacillati</taxon>
        <taxon>Actinomycetota</taxon>
        <taxon>Actinomycetes</taxon>
        <taxon>Propionibacteriales</taxon>
        <taxon>Nocardioidaceae</taxon>
        <taxon>Nocardioides</taxon>
    </lineage>
</organism>
<proteinExistence type="predicted"/>
<gene>
    <name evidence="1" type="ORF">FHP29_15450</name>
</gene>